<dbReference type="EMBL" id="LCIT01000008">
    <property type="protein sequence ID" value="KKT62921.1"/>
    <property type="molecule type" value="Genomic_DNA"/>
</dbReference>
<proteinExistence type="predicted"/>
<keyword evidence="1" id="KW-0812">Transmembrane</keyword>
<dbReference type="AlphaFoldDB" id="A0A0G1IU89"/>
<dbReference type="Proteomes" id="UP000033945">
    <property type="component" value="Unassembled WGS sequence"/>
</dbReference>
<name>A0A0G1IU89_9BACT</name>
<reference evidence="2 3" key="1">
    <citation type="journal article" date="2015" name="Nature">
        <title>rRNA introns, odd ribosomes, and small enigmatic genomes across a large radiation of phyla.</title>
        <authorList>
            <person name="Brown C.T."/>
            <person name="Hug L.A."/>
            <person name="Thomas B.C."/>
            <person name="Sharon I."/>
            <person name="Castelle C.J."/>
            <person name="Singh A."/>
            <person name="Wilkins M.J."/>
            <person name="Williams K.H."/>
            <person name="Banfield J.F."/>
        </authorList>
    </citation>
    <scope>NUCLEOTIDE SEQUENCE [LARGE SCALE GENOMIC DNA]</scope>
</reference>
<organism evidence="2 3">
    <name type="scientific">Candidatus Giovannonibacteria bacterium GW2011_GWA2_44_26</name>
    <dbReference type="NCBI Taxonomy" id="1618648"/>
    <lineage>
        <taxon>Bacteria</taxon>
        <taxon>Candidatus Giovannoniibacteriota</taxon>
    </lineage>
</organism>
<protein>
    <submittedName>
        <fullName evidence="2">Uncharacterized protein</fullName>
    </submittedName>
</protein>
<evidence type="ECO:0000313" key="2">
    <source>
        <dbReference type="EMBL" id="KKT62921.1"/>
    </source>
</evidence>
<gene>
    <name evidence="2" type="ORF">UW55_C0008G0002</name>
</gene>
<sequence length="35" mass="3924">MGWGGGYGGAFGWISELVWLVAGIMLIVWLWKQIK</sequence>
<feature type="transmembrane region" description="Helical" evidence="1">
    <location>
        <begin position="12"/>
        <end position="31"/>
    </location>
</feature>
<accession>A0A0G1IU89</accession>
<evidence type="ECO:0000313" key="3">
    <source>
        <dbReference type="Proteomes" id="UP000033945"/>
    </source>
</evidence>
<keyword evidence="1" id="KW-1133">Transmembrane helix</keyword>
<keyword evidence="1" id="KW-0472">Membrane</keyword>
<comment type="caution">
    <text evidence="2">The sequence shown here is derived from an EMBL/GenBank/DDBJ whole genome shotgun (WGS) entry which is preliminary data.</text>
</comment>
<evidence type="ECO:0000256" key="1">
    <source>
        <dbReference type="SAM" id="Phobius"/>
    </source>
</evidence>